<proteinExistence type="predicted"/>
<dbReference type="RefSeq" id="WP_131145254.1">
    <property type="nucleotide sequence ID" value="NZ_BMWV01000007.1"/>
</dbReference>
<dbReference type="EMBL" id="BMWV01000007">
    <property type="protein sequence ID" value="GGY48363.1"/>
    <property type="molecule type" value="Genomic_DNA"/>
</dbReference>
<evidence type="ECO:0000313" key="3">
    <source>
        <dbReference type="EMBL" id="QBI01130.1"/>
    </source>
</evidence>
<reference evidence="2" key="1">
    <citation type="journal article" date="2014" name="Int. J. Syst. Evol. Microbiol.">
        <title>Complete genome sequence of Corynebacterium casei LMG S-19264T (=DSM 44701T), isolated from a smear-ripened cheese.</title>
        <authorList>
            <consortium name="US DOE Joint Genome Institute (JGI-PGF)"/>
            <person name="Walter F."/>
            <person name="Albersmeier A."/>
            <person name="Kalinowski J."/>
            <person name="Ruckert C."/>
        </authorList>
    </citation>
    <scope>NUCLEOTIDE SEQUENCE</scope>
    <source>
        <strain evidence="2">KCTC 12343</strain>
    </source>
</reference>
<accession>A0A411WWK0</accession>
<keyword evidence="4" id="KW-1185">Reference proteome</keyword>
<dbReference type="Proteomes" id="UP000292307">
    <property type="component" value="Chromosome"/>
</dbReference>
<evidence type="ECO:0000259" key="1">
    <source>
        <dbReference type="Pfam" id="PF09937"/>
    </source>
</evidence>
<feature type="domain" description="DUF2169" evidence="1">
    <location>
        <begin position="21"/>
        <end position="401"/>
    </location>
</feature>
<reference evidence="3 4" key="2">
    <citation type="submission" date="2019-02" db="EMBL/GenBank/DDBJ databases">
        <title>Draft Genome Sequences of Six Type Strains of the Genus Massilia.</title>
        <authorList>
            <person name="Miess H."/>
            <person name="Frediansyhah A."/>
            <person name="Gross H."/>
        </authorList>
    </citation>
    <scope>NUCLEOTIDE SEQUENCE [LARGE SCALE GENOMIC DNA]</scope>
    <source>
        <strain evidence="3 4">DSM 17472</strain>
    </source>
</reference>
<organism evidence="2 5">
    <name type="scientific">Pseudoduganella albidiflava</name>
    <dbReference type="NCBI Taxonomy" id="321983"/>
    <lineage>
        <taxon>Bacteria</taxon>
        <taxon>Pseudomonadati</taxon>
        <taxon>Pseudomonadota</taxon>
        <taxon>Betaproteobacteria</taxon>
        <taxon>Burkholderiales</taxon>
        <taxon>Oxalobacteraceae</taxon>
        <taxon>Telluria group</taxon>
        <taxon>Pseudoduganella</taxon>
    </lineage>
</organism>
<evidence type="ECO:0000313" key="4">
    <source>
        <dbReference type="Proteomes" id="UP000292307"/>
    </source>
</evidence>
<dbReference type="EMBL" id="CP036401">
    <property type="protein sequence ID" value="QBI01130.1"/>
    <property type="molecule type" value="Genomic_DNA"/>
</dbReference>
<dbReference type="AlphaFoldDB" id="A0A411WWK0"/>
<dbReference type="Pfam" id="PF09937">
    <property type="entry name" value="DUF2169"/>
    <property type="match status" value="1"/>
</dbReference>
<sequence>MDFVNHTPFPAQPFQAIDQFGQEFHVFTVRQTFNFGSGELRIAEVQPDLCATDIAFDDSPAGSVEQESDYVPFKPRCDVIVNATAHPPARAGLKNFPVRLCLWRHGEGKYLIDKELVVHGRRVLCRRCWPARATMWVLKWCTLTLLRPCPWRIRLAGPCVPVPVRYEHAYGGECVVDADSPASRRVPKKARLTAEQVACHPETSAGRAAPIAHVGFDPNPTGTGFAQAWYLRAARRRMIDAPSIERPGAMLKARQFWRWLAPARQAECEASPFQVPAGFGSLPKGHPERRALVGTVDDAFIAGDAPLPDNFDFAIWNSAPADQQIDYPSGGEEIELANLCAAGSPGTRTDEGKNVYLRLRLPGDQCVLHLSDTDGRESILPMVLDTILVEPEAQLLTLVWRRTIPFDDMDVSSVELHYGTPSALERKRFVLNHPKALTSGADHG</sequence>
<dbReference type="OrthoDB" id="237820at2"/>
<dbReference type="InterPro" id="IPR018683">
    <property type="entry name" value="DUF2169"/>
</dbReference>
<reference evidence="2" key="3">
    <citation type="submission" date="2022-12" db="EMBL/GenBank/DDBJ databases">
        <authorList>
            <person name="Sun Q."/>
            <person name="Kim S."/>
        </authorList>
    </citation>
    <scope>NUCLEOTIDE SEQUENCE</scope>
    <source>
        <strain evidence="2">KCTC 12343</strain>
    </source>
</reference>
<gene>
    <name evidence="3" type="ORF">EYF70_09960</name>
    <name evidence="2" type="ORF">GCM10007387_33170</name>
</gene>
<protein>
    <submittedName>
        <fullName evidence="3">DUF2169 domain-containing protein</fullName>
    </submittedName>
</protein>
<name>A0A411WWK0_9BURK</name>
<dbReference type="Proteomes" id="UP000628442">
    <property type="component" value="Unassembled WGS sequence"/>
</dbReference>
<evidence type="ECO:0000313" key="2">
    <source>
        <dbReference type="EMBL" id="GGY48363.1"/>
    </source>
</evidence>
<evidence type="ECO:0000313" key="5">
    <source>
        <dbReference type="Proteomes" id="UP000628442"/>
    </source>
</evidence>